<feature type="transmembrane region" description="Helical" evidence="1">
    <location>
        <begin position="95"/>
        <end position="112"/>
    </location>
</feature>
<evidence type="ECO:0000256" key="1">
    <source>
        <dbReference type="SAM" id="Phobius"/>
    </source>
</evidence>
<dbReference type="Pfam" id="PF05675">
    <property type="entry name" value="DUF817"/>
    <property type="match status" value="1"/>
</dbReference>
<dbReference type="OrthoDB" id="1550598at2"/>
<keyword evidence="1" id="KW-1133">Transmembrane helix</keyword>
<keyword evidence="1" id="KW-0472">Membrane</keyword>
<dbReference type="PIRSF" id="PIRSF009141">
    <property type="entry name" value="UCP009141"/>
    <property type="match status" value="1"/>
</dbReference>
<feature type="transmembrane region" description="Helical" evidence="1">
    <location>
        <begin position="68"/>
        <end position="88"/>
    </location>
</feature>
<reference evidence="2 3" key="1">
    <citation type="submission" date="2017-12" db="EMBL/GenBank/DDBJ databases">
        <title>The genome sequence of Caulobacter sp. 410.</title>
        <authorList>
            <person name="Gao J."/>
            <person name="Mao X."/>
            <person name="Sun J."/>
        </authorList>
    </citation>
    <scope>NUCLEOTIDE SEQUENCE [LARGE SCALE GENOMIC DNA]</scope>
    <source>
        <strain evidence="2 3">410</strain>
    </source>
</reference>
<feature type="transmembrane region" description="Helical" evidence="1">
    <location>
        <begin position="189"/>
        <end position="206"/>
    </location>
</feature>
<feature type="transmembrane region" description="Helical" evidence="1">
    <location>
        <begin position="163"/>
        <end position="183"/>
    </location>
</feature>
<dbReference type="EMBL" id="PJRS01000011">
    <property type="protein sequence ID" value="PLR27695.1"/>
    <property type="molecule type" value="Genomic_DNA"/>
</dbReference>
<protein>
    <submittedName>
        <fullName evidence="2">DUF817 domain-containing protein</fullName>
    </submittedName>
</protein>
<organism evidence="2 3">
    <name type="scientific">Caulobacter zeae</name>
    <dbReference type="NCBI Taxonomy" id="2055137"/>
    <lineage>
        <taxon>Bacteria</taxon>
        <taxon>Pseudomonadati</taxon>
        <taxon>Pseudomonadota</taxon>
        <taxon>Alphaproteobacteria</taxon>
        <taxon>Caulobacterales</taxon>
        <taxon>Caulobacteraceae</taxon>
        <taxon>Caulobacter</taxon>
    </lineage>
</organism>
<dbReference type="InterPro" id="IPR008535">
    <property type="entry name" value="DUF817"/>
</dbReference>
<keyword evidence="3" id="KW-1185">Reference proteome</keyword>
<dbReference type="RefSeq" id="WP_101716901.1">
    <property type="nucleotide sequence ID" value="NZ_PJRS01000011.1"/>
</dbReference>
<accession>A0A2N5DNW0</accession>
<comment type="caution">
    <text evidence="2">The sequence shown here is derived from an EMBL/GenBank/DDBJ whole genome shotgun (WGS) entry which is preliminary data.</text>
</comment>
<evidence type="ECO:0000313" key="2">
    <source>
        <dbReference type="EMBL" id="PLR27695.1"/>
    </source>
</evidence>
<keyword evidence="1" id="KW-0812">Transmembrane</keyword>
<dbReference type="AlphaFoldDB" id="A0A2N5DNW0"/>
<feature type="transmembrane region" description="Helical" evidence="1">
    <location>
        <begin position="218"/>
        <end position="243"/>
    </location>
</feature>
<name>A0A2N5DNW0_9CAUL</name>
<proteinExistence type="predicted"/>
<gene>
    <name evidence="2" type="ORF">SGCZBJ_04855</name>
</gene>
<feature type="transmembrane region" description="Helical" evidence="1">
    <location>
        <begin position="42"/>
        <end position="62"/>
    </location>
</feature>
<feature type="transmembrane region" description="Helical" evidence="1">
    <location>
        <begin position="132"/>
        <end position="151"/>
    </location>
</feature>
<sequence>MDLKSRIKDGVAALDRQARPWAQRSKANEWAYEFLLFGLKQAWACLFGGLMLVLLVGTYLFWPHDAALARYDFLVIASVAIQAMLILLKLERWDEAAVILIFHLVGTAMEIFKTAHGSWIYPEASVLRIGDVPLFTGFMYACVGSYIARIWRLFDITFIRYPPFWSAHVLAVLIYLNFFTHHYVTDMRLGLFALSALLFGRTWFVFTPDRVQRRMPMLLGLMLVALFIWLAENLGTAAGAWIYPSQREGWHMVPIEKLGAWYLLMTISFVLVSLVHRPLDACVERLREGIRAAA</sequence>
<feature type="transmembrane region" description="Helical" evidence="1">
    <location>
        <begin position="258"/>
        <end position="275"/>
    </location>
</feature>
<dbReference type="Proteomes" id="UP000234479">
    <property type="component" value="Unassembled WGS sequence"/>
</dbReference>
<evidence type="ECO:0000313" key="3">
    <source>
        <dbReference type="Proteomes" id="UP000234479"/>
    </source>
</evidence>